<evidence type="ECO:0000313" key="1">
    <source>
        <dbReference type="EMBL" id="JAH45138.1"/>
    </source>
</evidence>
<reference evidence="1" key="2">
    <citation type="journal article" date="2015" name="Fish Shellfish Immunol.">
        <title>Early steps in the European eel (Anguilla anguilla)-Vibrio vulnificus interaction in the gills: Role of the RtxA13 toxin.</title>
        <authorList>
            <person name="Callol A."/>
            <person name="Pajuelo D."/>
            <person name="Ebbesson L."/>
            <person name="Teles M."/>
            <person name="MacKenzie S."/>
            <person name="Amaro C."/>
        </authorList>
    </citation>
    <scope>NUCLEOTIDE SEQUENCE</scope>
</reference>
<dbReference type="EMBL" id="GBXM01063439">
    <property type="protein sequence ID" value="JAH45138.1"/>
    <property type="molecule type" value="Transcribed_RNA"/>
</dbReference>
<sequence length="25" mass="2935">MLQCSTNQVLIHVYETELARIKFPT</sequence>
<organism evidence="1">
    <name type="scientific">Anguilla anguilla</name>
    <name type="common">European freshwater eel</name>
    <name type="synonym">Muraena anguilla</name>
    <dbReference type="NCBI Taxonomy" id="7936"/>
    <lineage>
        <taxon>Eukaryota</taxon>
        <taxon>Metazoa</taxon>
        <taxon>Chordata</taxon>
        <taxon>Craniata</taxon>
        <taxon>Vertebrata</taxon>
        <taxon>Euteleostomi</taxon>
        <taxon>Actinopterygii</taxon>
        <taxon>Neopterygii</taxon>
        <taxon>Teleostei</taxon>
        <taxon>Anguilliformes</taxon>
        <taxon>Anguillidae</taxon>
        <taxon>Anguilla</taxon>
    </lineage>
</organism>
<accession>A0A0E9SX63</accession>
<dbReference type="AlphaFoldDB" id="A0A0E9SX63"/>
<name>A0A0E9SX63_ANGAN</name>
<reference evidence="1" key="1">
    <citation type="submission" date="2014-11" db="EMBL/GenBank/DDBJ databases">
        <authorList>
            <person name="Amaro Gonzalez C."/>
        </authorList>
    </citation>
    <scope>NUCLEOTIDE SEQUENCE</scope>
</reference>
<protein>
    <submittedName>
        <fullName evidence="1">Uncharacterized protein</fullName>
    </submittedName>
</protein>
<proteinExistence type="predicted"/>